<proteinExistence type="predicted"/>
<dbReference type="EMBL" id="JBHSZO010000002">
    <property type="protein sequence ID" value="MFC7216882.1"/>
    <property type="molecule type" value="Genomic_DNA"/>
</dbReference>
<name>A0ABW2GDR5_9ACTN</name>
<accession>A0ABW2GDR5</accession>
<reference evidence="3" key="1">
    <citation type="journal article" date="2019" name="Int. J. Syst. Evol. Microbiol.">
        <title>The Global Catalogue of Microorganisms (GCM) 10K type strain sequencing project: providing services to taxonomists for standard genome sequencing and annotation.</title>
        <authorList>
            <consortium name="The Broad Institute Genomics Platform"/>
            <consortium name="The Broad Institute Genome Sequencing Center for Infectious Disease"/>
            <person name="Wu L."/>
            <person name="Ma J."/>
        </authorList>
    </citation>
    <scope>NUCLEOTIDE SEQUENCE [LARGE SCALE GENOMIC DNA]</scope>
    <source>
        <strain evidence="3">CGMCC 1.13681</strain>
    </source>
</reference>
<sequence>MVQTPAASIDDGVPHPPRPDPLWETAALLAARFRAHDDGLGLGDEEQWTLQVLKIAEESGEAAQAVIGARGTNPRKERADWGRVHEEVADVVITAAVALARMRPDAGAYLLAQLDAKARRFLAPADGA</sequence>
<gene>
    <name evidence="2" type="ORF">ACFQLX_01655</name>
</gene>
<evidence type="ECO:0000313" key="2">
    <source>
        <dbReference type="EMBL" id="MFC7216882.1"/>
    </source>
</evidence>
<organism evidence="2 3">
    <name type="scientific">Streptomyces polyrhachis</name>
    <dbReference type="NCBI Taxonomy" id="1282885"/>
    <lineage>
        <taxon>Bacteria</taxon>
        <taxon>Bacillati</taxon>
        <taxon>Actinomycetota</taxon>
        <taxon>Actinomycetes</taxon>
        <taxon>Kitasatosporales</taxon>
        <taxon>Streptomycetaceae</taxon>
        <taxon>Streptomyces</taxon>
    </lineage>
</organism>
<comment type="caution">
    <text evidence="2">The sequence shown here is derived from an EMBL/GenBank/DDBJ whole genome shotgun (WGS) entry which is preliminary data.</text>
</comment>
<dbReference type="Proteomes" id="UP001596413">
    <property type="component" value="Unassembled WGS sequence"/>
</dbReference>
<dbReference type="RefSeq" id="WP_386410939.1">
    <property type="nucleotide sequence ID" value="NZ_JBHSZO010000002.1"/>
</dbReference>
<evidence type="ECO:0000313" key="3">
    <source>
        <dbReference type="Proteomes" id="UP001596413"/>
    </source>
</evidence>
<evidence type="ECO:0000256" key="1">
    <source>
        <dbReference type="SAM" id="MobiDB-lite"/>
    </source>
</evidence>
<keyword evidence="3" id="KW-1185">Reference proteome</keyword>
<dbReference type="CDD" id="cd11533">
    <property type="entry name" value="NTP-PPase_Af0060_like"/>
    <property type="match status" value="1"/>
</dbReference>
<dbReference type="InterPro" id="IPR044548">
    <property type="entry name" value="AF0060_NTP-PPase_MazG-like"/>
</dbReference>
<dbReference type="SUPFAM" id="SSF101386">
    <property type="entry name" value="all-alpha NTP pyrophosphatases"/>
    <property type="match status" value="1"/>
</dbReference>
<protein>
    <submittedName>
        <fullName evidence="2">MazG-like family protein</fullName>
    </submittedName>
</protein>
<feature type="region of interest" description="Disordered" evidence="1">
    <location>
        <begin position="1"/>
        <end position="20"/>
    </location>
</feature>
<dbReference type="Gene3D" id="1.10.287.1080">
    <property type="entry name" value="MazG-like"/>
    <property type="match status" value="1"/>
</dbReference>